<name>A0A547Q2G9_9RHOB</name>
<protein>
    <submittedName>
        <fullName evidence="9">CoA pyrophosphatase</fullName>
    </submittedName>
</protein>
<comment type="cofactor">
    <cofactor evidence="2">
        <name>Mg(2+)</name>
        <dbReference type="ChEBI" id="CHEBI:18420"/>
    </cofactor>
</comment>
<evidence type="ECO:0000256" key="5">
    <source>
        <dbReference type="ARBA" id="ARBA00022842"/>
    </source>
</evidence>
<reference evidence="9 10" key="1">
    <citation type="submission" date="2019-06" db="EMBL/GenBank/DDBJ databases">
        <title>Paenimaribius caenipelagi gen. nov., sp. nov., isolated from a tidal flat.</title>
        <authorList>
            <person name="Yoon J.-H."/>
        </authorList>
    </citation>
    <scope>NUCLEOTIDE SEQUENCE [LARGE SCALE GENOMIC DNA]</scope>
    <source>
        <strain evidence="9 10">JBTF-M29</strain>
    </source>
</reference>
<keyword evidence="4" id="KW-0378">Hydrolase</keyword>
<dbReference type="PANTHER" id="PTHR12992:SF11">
    <property type="entry name" value="MITOCHONDRIAL COENZYME A DIPHOSPHATASE NUDT8"/>
    <property type="match status" value="1"/>
</dbReference>
<dbReference type="Gene3D" id="3.90.79.10">
    <property type="entry name" value="Nucleoside Triphosphate Pyrophosphohydrolase"/>
    <property type="match status" value="1"/>
</dbReference>
<feature type="domain" description="Nudix hydrolase" evidence="8">
    <location>
        <begin position="34"/>
        <end position="169"/>
    </location>
</feature>
<evidence type="ECO:0000256" key="3">
    <source>
        <dbReference type="ARBA" id="ARBA00022723"/>
    </source>
</evidence>
<feature type="region of interest" description="Disordered" evidence="7">
    <location>
        <begin position="1"/>
        <end position="31"/>
    </location>
</feature>
<dbReference type="PROSITE" id="PS51462">
    <property type="entry name" value="NUDIX"/>
    <property type="match status" value="1"/>
</dbReference>
<dbReference type="PANTHER" id="PTHR12992">
    <property type="entry name" value="NUDIX HYDROLASE"/>
    <property type="match status" value="1"/>
</dbReference>
<evidence type="ECO:0000259" key="8">
    <source>
        <dbReference type="PROSITE" id="PS51462"/>
    </source>
</evidence>
<evidence type="ECO:0000256" key="4">
    <source>
        <dbReference type="ARBA" id="ARBA00022801"/>
    </source>
</evidence>
<organism evidence="9 10">
    <name type="scientific">Palleronia caenipelagi</name>
    <dbReference type="NCBI Taxonomy" id="2489174"/>
    <lineage>
        <taxon>Bacteria</taxon>
        <taxon>Pseudomonadati</taxon>
        <taxon>Pseudomonadota</taxon>
        <taxon>Alphaproteobacteria</taxon>
        <taxon>Rhodobacterales</taxon>
        <taxon>Roseobacteraceae</taxon>
        <taxon>Palleronia</taxon>
    </lineage>
</organism>
<dbReference type="GO" id="GO:0010945">
    <property type="term" value="F:coenzyme A diphosphatase activity"/>
    <property type="evidence" value="ECO:0007669"/>
    <property type="project" value="InterPro"/>
</dbReference>
<gene>
    <name evidence="9" type="ORF">FEV53_09795</name>
</gene>
<comment type="cofactor">
    <cofactor evidence="1">
        <name>Mn(2+)</name>
        <dbReference type="ChEBI" id="CHEBI:29035"/>
    </cofactor>
</comment>
<dbReference type="AlphaFoldDB" id="A0A547Q2G9"/>
<evidence type="ECO:0000313" key="10">
    <source>
        <dbReference type="Proteomes" id="UP000318590"/>
    </source>
</evidence>
<dbReference type="CDD" id="cd03426">
    <property type="entry name" value="NUDIX_CoAse_Nudt7"/>
    <property type="match status" value="1"/>
</dbReference>
<evidence type="ECO:0000256" key="7">
    <source>
        <dbReference type="SAM" id="MobiDB-lite"/>
    </source>
</evidence>
<evidence type="ECO:0000256" key="6">
    <source>
        <dbReference type="ARBA" id="ARBA00023211"/>
    </source>
</evidence>
<dbReference type="InterPro" id="IPR015797">
    <property type="entry name" value="NUDIX_hydrolase-like_dom_sf"/>
</dbReference>
<dbReference type="Pfam" id="PF00293">
    <property type="entry name" value="NUDIX"/>
    <property type="match status" value="1"/>
</dbReference>
<dbReference type="InterPro" id="IPR045121">
    <property type="entry name" value="CoAse"/>
</dbReference>
<feature type="compositionally biased region" description="Basic and acidic residues" evidence="7">
    <location>
        <begin position="1"/>
        <end position="14"/>
    </location>
</feature>
<keyword evidence="3" id="KW-0479">Metal-binding</keyword>
<sequence length="194" mass="21270">MTADLETRLRDALSRDGASSSDFDLNRDRPRPSTSLRGAAVLVAVRPDGRVLLTKRASHLSKHPGQIAFPGGKIDAGDADATAAALREAEEETGVPPQALNVLGALPTHVTVTGYKVTPIVAMLHWDGTFRPEPGEVAEIFEVPLAHLENRRNFRIEGRDWSGTTRYYYVVPWGPYYIWGATARILRGLAERLA</sequence>
<dbReference type="GO" id="GO:0046872">
    <property type="term" value="F:metal ion binding"/>
    <property type="evidence" value="ECO:0007669"/>
    <property type="project" value="UniProtKB-KW"/>
</dbReference>
<keyword evidence="5" id="KW-0460">Magnesium</keyword>
<proteinExistence type="predicted"/>
<dbReference type="InterPro" id="IPR000086">
    <property type="entry name" value="NUDIX_hydrolase_dom"/>
</dbReference>
<evidence type="ECO:0000256" key="1">
    <source>
        <dbReference type="ARBA" id="ARBA00001936"/>
    </source>
</evidence>
<dbReference type="NCBIfam" id="NF007980">
    <property type="entry name" value="PRK10707.1"/>
    <property type="match status" value="1"/>
</dbReference>
<dbReference type="EMBL" id="VFSV01000014">
    <property type="protein sequence ID" value="TRD20583.1"/>
    <property type="molecule type" value="Genomic_DNA"/>
</dbReference>
<dbReference type="RefSeq" id="WP_142834638.1">
    <property type="nucleotide sequence ID" value="NZ_VFSV01000014.1"/>
</dbReference>
<dbReference type="Proteomes" id="UP000318590">
    <property type="component" value="Unassembled WGS sequence"/>
</dbReference>
<keyword evidence="6" id="KW-0464">Manganese</keyword>
<accession>A0A547Q2G9</accession>
<dbReference type="SUPFAM" id="SSF55811">
    <property type="entry name" value="Nudix"/>
    <property type="match status" value="1"/>
</dbReference>
<dbReference type="OrthoDB" id="9802805at2"/>
<evidence type="ECO:0000313" key="9">
    <source>
        <dbReference type="EMBL" id="TRD20583.1"/>
    </source>
</evidence>
<comment type="caution">
    <text evidence="9">The sequence shown here is derived from an EMBL/GenBank/DDBJ whole genome shotgun (WGS) entry which is preliminary data.</text>
</comment>
<keyword evidence="10" id="KW-1185">Reference proteome</keyword>
<evidence type="ECO:0000256" key="2">
    <source>
        <dbReference type="ARBA" id="ARBA00001946"/>
    </source>
</evidence>